<dbReference type="AlphaFoldDB" id="A0A9D2MVX7"/>
<dbReference type="InterPro" id="IPR046878">
    <property type="entry name" value="Big_14"/>
</dbReference>
<accession>A0A9D2MVX7</accession>
<reference evidence="2" key="2">
    <citation type="submission" date="2021-04" db="EMBL/GenBank/DDBJ databases">
        <authorList>
            <person name="Gilroy R."/>
        </authorList>
    </citation>
    <scope>NUCLEOTIDE SEQUENCE</scope>
    <source>
        <strain evidence="2">CHK185-1770</strain>
    </source>
</reference>
<evidence type="ECO:0000313" key="3">
    <source>
        <dbReference type="Proteomes" id="UP000826793"/>
    </source>
</evidence>
<dbReference type="PROSITE" id="PS51257">
    <property type="entry name" value="PROKAR_LIPOPROTEIN"/>
    <property type="match status" value="1"/>
</dbReference>
<dbReference type="EMBL" id="DWXG01000063">
    <property type="protein sequence ID" value="HJB98517.1"/>
    <property type="molecule type" value="Genomic_DNA"/>
</dbReference>
<dbReference type="Proteomes" id="UP000826793">
    <property type="component" value="Unassembled WGS sequence"/>
</dbReference>
<protein>
    <recommendedName>
        <fullName evidence="1">Bacterial Ig-like domain-containing protein</fullName>
    </recommendedName>
</protein>
<evidence type="ECO:0000259" key="1">
    <source>
        <dbReference type="Pfam" id="PF20251"/>
    </source>
</evidence>
<gene>
    <name evidence="2" type="ORF">H9710_08060</name>
</gene>
<organism evidence="2 3">
    <name type="scientific">Candidatus Acutalibacter pullicola</name>
    <dbReference type="NCBI Taxonomy" id="2838417"/>
    <lineage>
        <taxon>Bacteria</taxon>
        <taxon>Bacillati</taxon>
        <taxon>Bacillota</taxon>
        <taxon>Clostridia</taxon>
        <taxon>Eubacteriales</taxon>
        <taxon>Acutalibacteraceae</taxon>
        <taxon>Acutalibacter</taxon>
    </lineage>
</organism>
<dbReference type="Pfam" id="PF20251">
    <property type="entry name" value="Big_14"/>
    <property type="match status" value="1"/>
</dbReference>
<comment type="caution">
    <text evidence="2">The sequence shown here is derived from an EMBL/GenBank/DDBJ whole genome shotgun (WGS) entry which is preliminary data.</text>
</comment>
<name>A0A9D2MVX7_9FIRM</name>
<evidence type="ECO:0000313" key="2">
    <source>
        <dbReference type="EMBL" id="HJB98517.1"/>
    </source>
</evidence>
<reference evidence="2" key="1">
    <citation type="journal article" date="2021" name="PeerJ">
        <title>Extensive microbial diversity within the chicken gut microbiome revealed by metagenomics and culture.</title>
        <authorList>
            <person name="Gilroy R."/>
            <person name="Ravi A."/>
            <person name="Getino M."/>
            <person name="Pursley I."/>
            <person name="Horton D.L."/>
            <person name="Alikhan N.F."/>
            <person name="Baker D."/>
            <person name="Gharbi K."/>
            <person name="Hall N."/>
            <person name="Watson M."/>
            <person name="Adriaenssens E.M."/>
            <person name="Foster-Nyarko E."/>
            <person name="Jarju S."/>
            <person name="Secka A."/>
            <person name="Antonio M."/>
            <person name="Oren A."/>
            <person name="Chaudhuri R.R."/>
            <person name="La Ragione R."/>
            <person name="Hildebrand F."/>
            <person name="Pallen M.J."/>
        </authorList>
    </citation>
    <scope>NUCLEOTIDE SEQUENCE</scope>
    <source>
        <strain evidence="2">CHK185-1770</strain>
    </source>
</reference>
<sequence>MKNLSSLRRQVSVLFVILLLLGLGGCQKRGMLGTFLTPTLQEEPEWNIYQEEKLEFRFVEAKLSSSWKGEYAMGITVEITNPTDKPISIGQSFSVEYEYEGEWHYLFSWDMFMMSSVYLEPRATVTEVYDVPLYIFSGTGKYRLYIPNGGYCEIPREFD</sequence>
<feature type="domain" description="Bacterial Ig-like" evidence="1">
    <location>
        <begin position="72"/>
        <end position="144"/>
    </location>
</feature>
<proteinExistence type="predicted"/>